<evidence type="ECO:0000313" key="2">
    <source>
        <dbReference type="Proteomes" id="UP000582646"/>
    </source>
</evidence>
<name>A0A846WWU9_9ACTN</name>
<keyword evidence="2" id="KW-1185">Reference proteome</keyword>
<comment type="caution">
    <text evidence="1">The sequence shown here is derived from an EMBL/GenBank/DDBJ whole genome shotgun (WGS) entry which is preliminary data.</text>
</comment>
<sequence>MNPVIDGGTDLGGRLTWVHIAHGDLSQVRFYAEGEFAGTAADAPTAETEVIGVDYDVVYVRYGRDIARFRLDESGAVIALDAVPGARVLGVPAEMSSAAAPMP</sequence>
<dbReference type="RefSeq" id="WP_168544492.1">
    <property type="nucleotide sequence ID" value="NZ_BAAAKS010000002.1"/>
</dbReference>
<proteinExistence type="predicted"/>
<dbReference type="AlphaFoldDB" id="A0A846WWU9"/>
<evidence type="ECO:0000313" key="1">
    <source>
        <dbReference type="EMBL" id="NKY17381.1"/>
    </source>
</evidence>
<protein>
    <submittedName>
        <fullName evidence="1">Uncharacterized protein</fullName>
    </submittedName>
</protein>
<organism evidence="1 2">
    <name type="scientific">Tsukamurella spumae</name>
    <dbReference type="NCBI Taxonomy" id="44753"/>
    <lineage>
        <taxon>Bacteria</taxon>
        <taxon>Bacillati</taxon>
        <taxon>Actinomycetota</taxon>
        <taxon>Actinomycetes</taxon>
        <taxon>Mycobacteriales</taxon>
        <taxon>Tsukamurellaceae</taxon>
        <taxon>Tsukamurella</taxon>
    </lineage>
</organism>
<dbReference type="Proteomes" id="UP000582646">
    <property type="component" value="Unassembled WGS sequence"/>
</dbReference>
<reference evidence="1 2" key="1">
    <citation type="submission" date="2020-04" db="EMBL/GenBank/DDBJ databases">
        <title>MicrobeNet Type strains.</title>
        <authorList>
            <person name="Nicholson A.C."/>
        </authorList>
    </citation>
    <scope>NUCLEOTIDE SEQUENCE [LARGE SCALE GENOMIC DNA]</scope>
    <source>
        <strain evidence="1 2">DSM 44113</strain>
    </source>
</reference>
<dbReference type="EMBL" id="JAAXOQ010000003">
    <property type="protein sequence ID" value="NKY17381.1"/>
    <property type="molecule type" value="Genomic_DNA"/>
</dbReference>
<gene>
    <name evidence="1" type="ORF">HF999_03180</name>
</gene>
<accession>A0A846WWU9</accession>